<dbReference type="RefSeq" id="WP_044195645.1">
    <property type="nucleotide sequence ID" value="NZ_JMCB01000017.1"/>
</dbReference>
<organism evidence="1 2">
    <name type="scientific">Hyalangium minutum</name>
    <dbReference type="NCBI Taxonomy" id="394096"/>
    <lineage>
        <taxon>Bacteria</taxon>
        <taxon>Pseudomonadati</taxon>
        <taxon>Myxococcota</taxon>
        <taxon>Myxococcia</taxon>
        <taxon>Myxococcales</taxon>
        <taxon>Cystobacterineae</taxon>
        <taxon>Archangiaceae</taxon>
        <taxon>Hyalangium</taxon>
    </lineage>
</organism>
<gene>
    <name evidence="1" type="ORF">DB31_2543</name>
</gene>
<evidence type="ECO:0000313" key="2">
    <source>
        <dbReference type="Proteomes" id="UP000028725"/>
    </source>
</evidence>
<dbReference type="OrthoDB" id="5382887at2"/>
<proteinExistence type="predicted"/>
<dbReference type="STRING" id="394096.DB31_2543"/>
<sequence length="152" mass="15416">MNRALLLAPLFLLLSCSDRDYCAEAPSCDKDQAINCEPSCTVGPCSTGPHLLECGDSATCTVVVGDTSSPRFFRSRALCVEDGSASCDPSTAGAPVCDGQGLITGCSGYNRVIRAPCGQAALYFTSSACCRNTSPPDGGTDGGTGGSTDGGR</sequence>
<dbReference type="EMBL" id="JMCB01000017">
    <property type="protein sequence ID" value="KFE63425.1"/>
    <property type="molecule type" value="Genomic_DNA"/>
</dbReference>
<dbReference type="Proteomes" id="UP000028725">
    <property type="component" value="Unassembled WGS sequence"/>
</dbReference>
<reference evidence="1 2" key="1">
    <citation type="submission" date="2014-04" db="EMBL/GenBank/DDBJ databases">
        <title>Genome assembly of Hyalangium minutum DSM 14724.</title>
        <authorList>
            <person name="Sharma G."/>
            <person name="Subramanian S."/>
        </authorList>
    </citation>
    <scope>NUCLEOTIDE SEQUENCE [LARGE SCALE GENOMIC DNA]</scope>
    <source>
        <strain evidence="1 2">DSM 14724</strain>
    </source>
</reference>
<dbReference type="AlphaFoldDB" id="A0A085W6W2"/>
<accession>A0A085W6W2</accession>
<dbReference type="PROSITE" id="PS51257">
    <property type="entry name" value="PROKAR_LIPOPROTEIN"/>
    <property type="match status" value="1"/>
</dbReference>
<evidence type="ECO:0000313" key="1">
    <source>
        <dbReference type="EMBL" id="KFE63425.1"/>
    </source>
</evidence>
<keyword evidence="2" id="KW-1185">Reference proteome</keyword>
<comment type="caution">
    <text evidence="1">The sequence shown here is derived from an EMBL/GenBank/DDBJ whole genome shotgun (WGS) entry which is preliminary data.</text>
</comment>
<keyword evidence="1" id="KW-0449">Lipoprotein</keyword>
<protein>
    <submittedName>
        <fullName evidence="1">Putative lipoprotein</fullName>
    </submittedName>
</protein>
<name>A0A085W6W2_9BACT</name>